<evidence type="ECO:0000256" key="2">
    <source>
        <dbReference type="SAM" id="Phobius"/>
    </source>
</evidence>
<feature type="compositionally biased region" description="Low complexity" evidence="1">
    <location>
        <begin position="96"/>
        <end position="113"/>
    </location>
</feature>
<dbReference type="OrthoDB" id="2758522at2759"/>
<gene>
    <name evidence="4" type="ORF">BXZ70DRAFT_920680</name>
</gene>
<sequence>MEHSALLYLITAVAAASFLPTAHAYCYIDNNGFQRCTLSTPTRVGIGIGLVLLAFGLLFSIMRVMKRRRRVTVTTVHQPAPGPTGYNNSASGYPNYQAGYQPGYPNGPYNPAGPQYPPQTYGGYDATSGFAPPSGPPPPQYTPPAGPPSDMPKPDMPKV</sequence>
<evidence type="ECO:0000256" key="1">
    <source>
        <dbReference type="SAM" id="MobiDB-lite"/>
    </source>
</evidence>
<comment type="caution">
    <text evidence="4">The sequence shown here is derived from an EMBL/GenBank/DDBJ whole genome shotgun (WGS) entry which is preliminary data.</text>
</comment>
<proteinExistence type="predicted"/>
<dbReference type="Proteomes" id="UP000813824">
    <property type="component" value="Unassembled WGS sequence"/>
</dbReference>
<dbReference type="EMBL" id="JAEVFJ010000004">
    <property type="protein sequence ID" value="KAH8105375.1"/>
    <property type="molecule type" value="Genomic_DNA"/>
</dbReference>
<evidence type="ECO:0000313" key="4">
    <source>
        <dbReference type="EMBL" id="KAH8105375.1"/>
    </source>
</evidence>
<keyword evidence="2" id="KW-0812">Transmembrane</keyword>
<feature type="chain" id="PRO_5035453357" description="Transmembrane protein" evidence="3">
    <location>
        <begin position="25"/>
        <end position="159"/>
    </location>
</feature>
<keyword evidence="2" id="KW-0472">Membrane</keyword>
<evidence type="ECO:0000313" key="5">
    <source>
        <dbReference type="Proteomes" id="UP000813824"/>
    </source>
</evidence>
<name>A0A8K0XTZ0_9AGAR</name>
<evidence type="ECO:0000256" key="3">
    <source>
        <dbReference type="SAM" id="SignalP"/>
    </source>
</evidence>
<feature type="compositionally biased region" description="Polar residues" evidence="1">
    <location>
        <begin position="85"/>
        <end position="94"/>
    </location>
</feature>
<feature type="region of interest" description="Disordered" evidence="1">
    <location>
        <begin position="75"/>
        <end position="159"/>
    </location>
</feature>
<feature type="compositionally biased region" description="Pro residues" evidence="1">
    <location>
        <begin position="133"/>
        <end position="151"/>
    </location>
</feature>
<protein>
    <recommendedName>
        <fullName evidence="6">Transmembrane protein</fullName>
    </recommendedName>
</protein>
<keyword evidence="2" id="KW-1133">Transmembrane helix</keyword>
<feature type="signal peptide" evidence="3">
    <location>
        <begin position="1"/>
        <end position="24"/>
    </location>
</feature>
<keyword evidence="3" id="KW-0732">Signal</keyword>
<reference evidence="4" key="1">
    <citation type="journal article" date="2021" name="New Phytol.">
        <title>Evolutionary innovations through gain and loss of genes in the ectomycorrhizal Boletales.</title>
        <authorList>
            <person name="Wu G."/>
            <person name="Miyauchi S."/>
            <person name="Morin E."/>
            <person name="Kuo A."/>
            <person name="Drula E."/>
            <person name="Varga T."/>
            <person name="Kohler A."/>
            <person name="Feng B."/>
            <person name="Cao Y."/>
            <person name="Lipzen A."/>
            <person name="Daum C."/>
            <person name="Hundley H."/>
            <person name="Pangilinan J."/>
            <person name="Johnson J."/>
            <person name="Barry K."/>
            <person name="LaButti K."/>
            <person name="Ng V."/>
            <person name="Ahrendt S."/>
            <person name="Min B."/>
            <person name="Choi I.G."/>
            <person name="Park H."/>
            <person name="Plett J.M."/>
            <person name="Magnuson J."/>
            <person name="Spatafora J.W."/>
            <person name="Nagy L.G."/>
            <person name="Henrissat B."/>
            <person name="Grigoriev I.V."/>
            <person name="Yang Z.L."/>
            <person name="Xu J."/>
            <person name="Martin F.M."/>
        </authorList>
    </citation>
    <scope>NUCLEOTIDE SEQUENCE</scope>
    <source>
        <strain evidence="4">KKN 215</strain>
    </source>
</reference>
<feature type="transmembrane region" description="Helical" evidence="2">
    <location>
        <begin position="40"/>
        <end position="61"/>
    </location>
</feature>
<evidence type="ECO:0008006" key="6">
    <source>
        <dbReference type="Google" id="ProtNLM"/>
    </source>
</evidence>
<keyword evidence="5" id="KW-1185">Reference proteome</keyword>
<dbReference type="AlphaFoldDB" id="A0A8K0XTZ0"/>
<accession>A0A8K0XTZ0</accession>
<organism evidence="4 5">
    <name type="scientific">Cristinia sonorae</name>
    <dbReference type="NCBI Taxonomy" id="1940300"/>
    <lineage>
        <taxon>Eukaryota</taxon>
        <taxon>Fungi</taxon>
        <taxon>Dikarya</taxon>
        <taxon>Basidiomycota</taxon>
        <taxon>Agaricomycotina</taxon>
        <taxon>Agaricomycetes</taxon>
        <taxon>Agaricomycetidae</taxon>
        <taxon>Agaricales</taxon>
        <taxon>Pleurotineae</taxon>
        <taxon>Stephanosporaceae</taxon>
        <taxon>Cristinia</taxon>
    </lineage>
</organism>